<evidence type="ECO:0000256" key="7">
    <source>
        <dbReference type="ARBA" id="ARBA00022723"/>
    </source>
</evidence>
<dbReference type="Pfam" id="PF00034">
    <property type="entry name" value="Cytochrom_C"/>
    <property type="match status" value="1"/>
</dbReference>
<comment type="function">
    <text evidence="10">Plays a role in apoptosis. Suppression of the anti-apoptotic members or activation of the pro-apoptotic members of the Bcl-2 family leads to altered mitochondrial membrane permeability resulting in release of cytochrome c into the cytosol. Binding of cytochrome c to Apaf-1 triggers the activation of caspase-9, which then accelerates apoptosis by activating other caspases.</text>
</comment>
<keyword evidence="13" id="KW-0496">Mitochondrion</keyword>
<evidence type="ECO:0000259" key="14">
    <source>
        <dbReference type="PROSITE" id="PS51007"/>
    </source>
</evidence>
<dbReference type="GO" id="GO:0006915">
    <property type="term" value="P:apoptotic process"/>
    <property type="evidence" value="ECO:0007669"/>
    <property type="project" value="UniProtKB-KW"/>
</dbReference>
<keyword evidence="5 11" id="KW-0349">Heme</keyword>
<evidence type="ECO:0000256" key="8">
    <source>
        <dbReference type="ARBA" id="ARBA00022982"/>
    </source>
</evidence>
<evidence type="ECO:0000256" key="5">
    <source>
        <dbReference type="ARBA" id="ARBA00022617"/>
    </source>
</evidence>
<dbReference type="GO" id="GO:0020037">
    <property type="term" value="F:heme binding"/>
    <property type="evidence" value="ECO:0007669"/>
    <property type="project" value="InterPro"/>
</dbReference>
<evidence type="ECO:0000313" key="16">
    <source>
        <dbReference type="Proteomes" id="UP000645828"/>
    </source>
</evidence>
<dbReference type="Gene3D" id="1.10.760.10">
    <property type="entry name" value="Cytochrome c-like domain"/>
    <property type="match status" value="1"/>
</dbReference>
<dbReference type="PROSITE" id="PS51007">
    <property type="entry name" value="CYTC"/>
    <property type="match status" value="1"/>
</dbReference>
<evidence type="ECO:0000256" key="3">
    <source>
        <dbReference type="ARBA" id="ARBA00006488"/>
    </source>
</evidence>
<gene>
    <name evidence="15" type="ORF">NYPRO_LOCUS8640</name>
</gene>
<keyword evidence="8 13" id="KW-0249">Electron transport</keyword>
<dbReference type="GO" id="GO:0046872">
    <property type="term" value="F:metal ion binding"/>
    <property type="evidence" value="ECO:0007669"/>
    <property type="project" value="UniProtKB-KW"/>
</dbReference>
<comment type="similarity">
    <text evidence="3 12">Belongs to the cytochrome c family.</text>
</comment>
<dbReference type="Proteomes" id="UP000645828">
    <property type="component" value="Unassembled WGS sequence"/>
</dbReference>
<evidence type="ECO:0000256" key="11">
    <source>
        <dbReference type="PROSITE-ProRule" id="PRU00433"/>
    </source>
</evidence>
<comment type="PTM">
    <text evidence="13">Binds 1 heme group per subunit.</text>
</comment>
<dbReference type="PRINTS" id="PR00604">
    <property type="entry name" value="CYTCHRMECIAB"/>
</dbReference>
<keyword evidence="4 13" id="KW-0813">Transport</keyword>
<evidence type="ECO:0000256" key="2">
    <source>
        <dbReference type="ARBA" id="ARBA00004569"/>
    </source>
</evidence>
<keyword evidence="13" id="KW-0679">Respiratory chain</keyword>
<name>A0A811YIN8_NYCPR</name>
<evidence type="ECO:0000256" key="10">
    <source>
        <dbReference type="ARBA" id="ARBA00025038"/>
    </source>
</evidence>
<keyword evidence="16" id="KW-1185">Reference proteome</keyword>
<keyword evidence="6" id="KW-0053">Apoptosis</keyword>
<evidence type="ECO:0000256" key="13">
    <source>
        <dbReference type="RuleBase" id="RU004427"/>
    </source>
</evidence>
<evidence type="ECO:0000256" key="9">
    <source>
        <dbReference type="ARBA" id="ARBA00023004"/>
    </source>
</evidence>
<organism evidence="15 16">
    <name type="scientific">Nyctereutes procyonoides</name>
    <name type="common">Raccoon dog</name>
    <name type="synonym">Canis procyonoides</name>
    <dbReference type="NCBI Taxonomy" id="34880"/>
    <lineage>
        <taxon>Eukaryota</taxon>
        <taxon>Metazoa</taxon>
        <taxon>Chordata</taxon>
        <taxon>Craniata</taxon>
        <taxon>Vertebrata</taxon>
        <taxon>Euteleostomi</taxon>
        <taxon>Mammalia</taxon>
        <taxon>Eutheria</taxon>
        <taxon>Laurasiatheria</taxon>
        <taxon>Carnivora</taxon>
        <taxon>Caniformia</taxon>
        <taxon>Canidae</taxon>
        <taxon>Nyctereutes</taxon>
    </lineage>
</organism>
<dbReference type="SUPFAM" id="SSF46626">
    <property type="entry name" value="Cytochrome c"/>
    <property type="match status" value="1"/>
</dbReference>
<protein>
    <submittedName>
        <fullName evidence="15">(raccoon dog) hypothetical protein</fullName>
    </submittedName>
</protein>
<feature type="domain" description="Cytochrome c" evidence="14">
    <location>
        <begin position="20"/>
        <end position="93"/>
    </location>
</feature>
<dbReference type="AlphaFoldDB" id="A0A811YIN8"/>
<sequence>MKAVPEKWSKESLSHDLKMDDIDKSKRIFVQKCKKCHNMEKGGKHKTGPNLHRLFGQKTVEKTLMEYLENPRKYIPGKKWSLLTLRRQGKTQT</sequence>
<evidence type="ECO:0000256" key="6">
    <source>
        <dbReference type="ARBA" id="ARBA00022703"/>
    </source>
</evidence>
<comment type="function">
    <text evidence="1 13">Electron carrier protein. The oxidized form of the cytochrome c heme group can accept an electron from the heme group of the cytochrome c1 subunit of cytochrome reductase. Cytochrome c then transfers this electron to the cytochrome oxidase complex, the final protein carrier in the mitochondrial electron-transport chain.</text>
</comment>
<keyword evidence="7 11" id="KW-0479">Metal-binding</keyword>
<dbReference type="InterPro" id="IPR036909">
    <property type="entry name" value="Cyt_c-like_dom_sf"/>
</dbReference>
<dbReference type="EMBL" id="CAJHUB010000676">
    <property type="protein sequence ID" value="CAD7675845.1"/>
    <property type="molecule type" value="Genomic_DNA"/>
</dbReference>
<comment type="subcellular location">
    <subcellularLocation>
        <location evidence="2">Mitochondrion intermembrane space</location>
    </subcellularLocation>
</comment>
<evidence type="ECO:0000256" key="12">
    <source>
        <dbReference type="RuleBase" id="RU004426"/>
    </source>
</evidence>
<reference evidence="15" key="1">
    <citation type="submission" date="2020-12" db="EMBL/GenBank/DDBJ databases">
        <authorList>
            <consortium name="Molecular Ecology Group"/>
        </authorList>
    </citation>
    <scope>NUCLEOTIDE SEQUENCE</scope>
    <source>
        <strain evidence="15">TBG_1078</strain>
    </source>
</reference>
<accession>A0A811YIN8</accession>
<keyword evidence="9 11" id="KW-0408">Iron</keyword>
<dbReference type="InterPro" id="IPR009056">
    <property type="entry name" value="Cyt_c-like_dom"/>
</dbReference>
<evidence type="ECO:0000256" key="4">
    <source>
        <dbReference type="ARBA" id="ARBA00022448"/>
    </source>
</evidence>
<dbReference type="PANTHER" id="PTHR11961">
    <property type="entry name" value="CYTOCHROME C"/>
    <property type="match status" value="1"/>
</dbReference>
<evidence type="ECO:0000313" key="15">
    <source>
        <dbReference type="EMBL" id="CAD7675845.1"/>
    </source>
</evidence>
<proteinExistence type="inferred from homology"/>
<dbReference type="GO" id="GO:0005758">
    <property type="term" value="C:mitochondrial intermembrane space"/>
    <property type="evidence" value="ECO:0007669"/>
    <property type="project" value="UniProtKB-SubCell"/>
</dbReference>
<dbReference type="InterPro" id="IPR002327">
    <property type="entry name" value="Cyt_c_1A/1B"/>
</dbReference>
<comment type="caution">
    <text evidence="15">The sequence shown here is derived from an EMBL/GenBank/DDBJ whole genome shotgun (WGS) entry which is preliminary data.</text>
</comment>
<evidence type="ECO:0000256" key="1">
    <source>
        <dbReference type="ARBA" id="ARBA00002555"/>
    </source>
</evidence>
<dbReference type="GO" id="GO:0009055">
    <property type="term" value="F:electron transfer activity"/>
    <property type="evidence" value="ECO:0007669"/>
    <property type="project" value="InterPro"/>
</dbReference>